<dbReference type="InterPro" id="IPR029058">
    <property type="entry name" value="AB_hydrolase_fold"/>
</dbReference>
<dbReference type="EMBL" id="CP114014">
    <property type="protein sequence ID" value="XAY05509.1"/>
    <property type="molecule type" value="Genomic_DNA"/>
</dbReference>
<sequence length="248" mass="25699">MMSAVPSSDPIVLLHGFAGTGATWDAVRAELDAGRTVHTPDLRGHGRRSAVRPVSFAGCVADVLADAPPRFVLGGYSQGGRVALHVALAAPERVSALVLLATMAGLEDHEARAARRRSDTVLALKLQRDGLEAFAADWTTQPLFADDPPAARAAQVKDIARCSADGLAAALRGIGTGEMLPLWDRLGELTMPTTVLVGERDTKYQALGERLTTLLPDATLTIVPGAGHGLPREAPPAVAAALAGDAAA</sequence>
<dbReference type="SUPFAM" id="SSF53474">
    <property type="entry name" value="alpha/beta-Hydrolases"/>
    <property type="match status" value="1"/>
</dbReference>
<dbReference type="EC" id="4.2.99.20" evidence="3"/>
<dbReference type="Pfam" id="PF12697">
    <property type="entry name" value="Abhydrolase_6"/>
    <property type="match status" value="1"/>
</dbReference>
<feature type="domain" description="AB hydrolase-1" evidence="2">
    <location>
        <begin position="11"/>
        <end position="241"/>
    </location>
</feature>
<keyword evidence="1 3" id="KW-0456">Lyase</keyword>
<dbReference type="PANTHER" id="PTHR42916">
    <property type="entry name" value="2-SUCCINYL-5-ENOLPYRUVYL-6-HYDROXY-3-CYCLOHEXENE-1-CARBOXYLATE SYNTHASE"/>
    <property type="match status" value="1"/>
</dbReference>
<reference evidence="3" key="1">
    <citation type="submission" date="2022-12" db="EMBL/GenBank/DDBJ databases">
        <title>Paraconexibacter alkalitolerans sp. nov. and Baekduia alba sp. nov., isolated from soil and emended description of the genera Paraconexibacter (Chun et al., 2020) and Baekduia (An et al., 2020).</title>
        <authorList>
            <person name="Vieira S."/>
            <person name="Huber K.J."/>
            <person name="Geppert A."/>
            <person name="Wolf J."/>
            <person name="Neumann-Schaal M."/>
            <person name="Muesken M."/>
            <person name="Overmann J."/>
        </authorList>
    </citation>
    <scope>NUCLEOTIDE SEQUENCE</scope>
    <source>
        <strain evidence="3">AEG42_29</strain>
    </source>
</reference>
<dbReference type="Gene3D" id="3.40.50.1820">
    <property type="entry name" value="alpha/beta hydrolase"/>
    <property type="match status" value="1"/>
</dbReference>
<dbReference type="GO" id="GO:0070205">
    <property type="term" value="F:2-succinyl-6-hydroxy-2,4-cyclohexadiene-1-carboxylate synthase activity"/>
    <property type="evidence" value="ECO:0007669"/>
    <property type="project" value="UniProtKB-EC"/>
</dbReference>
<evidence type="ECO:0000256" key="1">
    <source>
        <dbReference type="ARBA" id="ARBA00023239"/>
    </source>
</evidence>
<gene>
    <name evidence="3" type="primary">menH_1</name>
    <name evidence="3" type="ORF">DSM112329_02362</name>
</gene>
<name>A0AAU7AV75_9ACTN</name>
<accession>A0AAU7AV75</accession>
<dbReference type="InterPro" id="IPR000073">
    <property type="entry name" value="AB_hydrolase_1"/>
</dbReference>
<dbReference type="KEGG" id="parq:DSM112329_02362"/>
<evidence type="ECO:0000259" key="2">
    <source>
        <dbReference type="Pfam" id="PF12697"/>
    </source>
</evidence>
<protein>
    <submittedName>
        <fullName evidence="3">2-succinyl-6-hydroxy-2, 4-cyclohexadiene-1-carboxylate synthase</fullName>
        <ecNumber evidence="3">4.2.99.20</ecNumber>
    </submittedName>
</protein>
<evidence type="ECO:0000313" key="3">
    <source>
        <dbReference type="EMBL" id="XAY05509.1"/>
    </source>
</evidence>
<organism evidence="3">
    <name type="scientific">Paraconexibacter sp. AEG42_29</name>
    <dbReference type="NCBI Taxonomy" id="2997339"/>
    <lineage>
        <taxon>Bacteria</taxon>
        <taxon>Bacillati</taxon>
        <taxon>Actinomycetota</taxon>
        <taxon>Thermoleophilia</taxon>
        <taxon>Solirubrobacterales</taxon>
        <taxon>Paraconexibacteraceae</taxon>
        <taxon>Paraconexibacter</taxon>
    </lineage>
</organism>
<dbReference type="AlphaFoldDB" id="A0AAU7AV75"/>
<proteinExistence type="predicted"/>
<dbReference type="PANTHER" id="PTHR42916:SF1">
    <property type="entry name" value="PROTEIN PHYLLO, CHLOROPLASTIC"/>
    <property type="match status" value="1"/>
</dbReference>